<evidence type="ECO:0000313" key="2">
    <source>
        <dbReference type="Proteomes" id="UP001465153"/>
    </source>
</evidence>
<organism evidence="1 2">
    <name type="scientific">Sessilibacter corallicola</name>
    <dbReference type="NCBI Taxonomy" id="2904075"/>
    <lineage>
        <taxon>Bacteria</taxon>
        <taxon>Pseudomonadati</taxon>
        <taxon>Pseudomonadota</taxon>
        <taxon>Gammaproteobacteria</taxon>
        <taxon>Cellvibrionales</taxon>
        <taxon>Cellvibrionaceae</taxon>
        <taxon>Sessilibacter</taxon>
    </lineage>
</organism>
<proteinExistence type="predicted"/>
<gene>
    <name evidence="1" type="ORF">NBRC116591_21430</name>
</gene>
<dbReference type="Proteomes" id="UP001465153">
    <property type="component" value="Unassembled WGS sequence"/>
</dbReference>
<dbReference type="EMBL" id="BAABWN010000006">
    <property type="protein sequence ID" value="GAA6168332.1"/>
    <property type="molecule type" value="Genomic_DNA"/>
</dbReference>
<name>A0ABQ0A9T3_9GAMM</name>
<protein>
    <submittedName>
        <fullName evidence="1">Uncharacterized protein</fullName>
    </submittedName>
</protein>
<keyword evidence="2" id="KW-1185">Reference proteome</keyword>
<comment type="caution">
    <text evidence="1">The sequence shown here is derived from an EMBL/GenBank/DDBJ whole genome shotgun (WGS) entry which is preliminary data.</text>
</comment>
<evidence type="ECO:0000313" key="1">
    <source>
        <dbReference type="EMBL" id="GAA6168332.1"/>
    </source>
</evidence>
<sequence>MCAVQFLFTYDTDFFLTDIRQFPNSVTDHYLNEIAKELLKYRRSDLTEYWTEEEFHQIEDDIGHLIILQRPEIPHEQRRTNYLLLIQRGFPKNSNSISCEYPADMNKEELTYKYELLNLYRDAAYIKIKNADWSDNIPNGVEVRRIIYYLHNEINIYLKENKFSLEYNANAPENIKIYLKKSVSEFLKNLGYKESSITASKRRETKQILHLLFNCKISIQTIQDYLNTRVEIEGELITFRCAGQFKNYPSIIMQSSRYIPFSVESKLWDDTEKEEEAYIVLHPTLFSSAAHYPHIIDYKKVTSISGSISVQNIYSYLCENLPKLKSKQKVYIAEANLMGAFGGNYSDNDKANYLSKFTKNLSAALDAYPEAKNSVIMNDYLLAITRNHEKYNIGLNGPTIHVKIIHSKLALIRVITHENEEIHEELTFSTLIDKLSAFSKSPFHKPENIYAKSFQSLVIKDKEIDKFTFFNDHSSLIEDLIKGLVDRVKLPKFLSLSYCKSPYLFSRDE</sequence>
<accession>A0ABQ0A9T3</accession>
<reference evidence="1 2" key="1">
    <citation type="submission" date="2024-04" db="EMBL/GenBank/DDBJ databases">
        <title>Draft genome sequence of Sessilibacter corallicola NBRC 116591.</title>
        <authorList>
            <person name="Miyakawa T."/>
            <person name="Kusuya Y."/>
            <person name="Miura T."/>
        </authorList>
    </citation>
    <scope>NUCLEOTIDE SEQUENCE [LARGE SCALE GENOMIC DNA]</scope>
    <source>
        <strain evidence="1 2">KU-00831-HH</strain>
    </source>
</reference>